<dbReference type="Proteomes" id="UP000824201">
    <property type="component" value="Unassembled WGS sequence"/>
</dbReference>
<feature type="domain" description="Phosphodiester glycosidase" evidence="2">
    <location>
        <begin position="160"/>
        <end position="343"/>
    </location>
</feature>
<evidence type="ECO:0000256" key="1">
    <source>
        <dbReference type="SAM" id="Phobius"/>
    </source>
</evidence>
<keyword evidence="1" id="KW-1133">Transmembrane helix</keyword>
<keyword evidence="3" id="KW-0326">Glycosidase</keyword>
<dbReference type="Pfam" id="PF09992">
    <property type="entry name" value="NAGPA"/>
    <property type="match status" value="1"/>
</dbReference>
<reference evidence="3" key="1">
    <citation type="submission" date="2020-10" db="EMBL/GenBank/DDBJ databases">
        <authorList>
            <person name="Gilroy R."/>
        </authorList>
    </citation>
    <scope>NUCLEOTIDE SEQUENCE</scope>
    <source>
        <strain evidence="3">ChiW13-3771</strain>
    </source>
</reference>
<dbReference type="PANTHER" id="PTHR40446:SF2">
    <property type="entry name" value="N-ACETYLGLUCOSAMINE-1-PHOSPHODIESTER ALPHA-N-ACETYLGLUCOSAMINIDASE"/>
    <property type="match status" value="1"/>
</dbReference>
<dbReference type="AlphaFoldDB" id="A0A9D1EH49"/>
<comment type="caution">
    <text evidence="3">The sequence shown here is derived from an EMBL/GenBank/DDBJ whole genome shotgun (WGS) entry which is preliminary data.</text>
</comment>
<evidence type="ECO:0000313" key="3">
    <source>
        <dbReference type="EMBL" id="HIR90085.1"/>
    </source>
</evidence>
<protein>
    <submittedName>
        <fullName evidence="3">Phosphodiester glycosidase family protein</fullName>
    </submittedName>
</protein>
<dbReference type="PANTHER" id="PTHR40446">
    <property type="entry name" value="N-ACETYLGLUCOSAMINE-1-PHOSPHODIESTER ALPHA-N-ACETYLGLUCOSAMINIDASE"/>
    <property type="match status" value="1"/>
</dbReference>
<proteinExistence type="predicted"/>
<accession>A0A9D1EH49</accession>
<keyword evidence="1" id="KW-0812">Transmembrane</keyword>
<sequence>MKKLILRILSVIFVTLLLLVIGLYGVMWILVKGPSSAAKQQFVCAVQESSAMGWVANLYLSQAEIDEILEKNRMQEVAQGTVSDTDLIHIAEQEENTEDPNAEVNGTPQEEPEIQIEDVMGTTYRGKMMIVKDPSRIFVGTVEEFKEGTGQVVADIAKRYGAVGGINGGEFVDMGSYAYSAMPVGCVISQGNVLAGSMDEVYNITGFNKDNILVVGKMTLRQAIEMGIRDCVHTLHETGPFLIINGEPLSVPDTSVYGGGKNPRTAIGQRADGSVLLLTVDGRQANSIGATFKELVYIMQDYGAVNAAAMDGGTSTQMVYNGEVVNSPYSPTGPRTCPTAYLVAP</sequence>
<keyword evidence="3" id="KW-0378">Hydrolase</keyword>
<organism evidence="3 4">
    <name type="scientific">Candidatus Fimimorpha faecalis</name>
    <dbReference type="NCBI Taxonomy" id="2840824"/>
    <lineage>
        <taxon>Bacteria</taxon>
        <taxon>Bacillati</taxon>
        <taxon>Bacillota</taxon>
        <taxon>Clostridia</taxon>
        <taxon>Eubacteriales</taxon>
        <taxon>Candidatus Fimimorpha</taxon>
    </lineage>
</organism>
<dbReference type="InterPro" id="IPR018711">
    <property type="entry name" value="NAGPA"/>
</dbReference>
<keyword evidence="1" id="KW-0472">Membrane</keyword>
<feature type="transmembrane region" description="Helical" evidence="1">
    <location>
        <begin position="7"/>
        <end position="31"/>
    </location>
</feature>
<dbReference type="EMBL" id="DVHN01000197">
    <property type="protein sequence ID" value="HIR90085.1"/>
    <property type="molecule type" value="Genomic_DNA"/>
</dbReference>
<gene>
    <name evidence="3" type="ORF">IAC96_14165</name>
</gene>
<reference evidence="3" key="2">
    <citation type="journal article" date="2021" name="PeerJ">
        <title>Extensive microbial diversity within the chicken gut microbiome revealed by metagenomics and culture.</title>
        <authorList>
            <person name="Gilroy R."/>
            <person name="Ravi A."/>
            <person name="Getino M."/>
            <person name="Pursley I."/>
            <person name="Horton D.L."/>
            <person name="Alikhan N.F."/>
            <person name="Baker D."/>
            <person name="Gharbi K."/>
            <person name="Hall N."/>
            <person name="Watson M."/>
            <person name="Adriaenssens E.M."/>
            <person name="Foster-Nyarko E."/>
            <person name="Jarju S."/>
            <person name="Secka A."/>
            <person name="Antonio M."/>
            <person name="Oren A."/>
            <person name="Chaudhuri R.R."/>
            <person name="La Ragione R."/>
            <person name="Hildebrand F."/>
            <person name="Pallen M.J."/>
        </authorList>
    </citation>
    <scope>NUCLEOTIDE SEQUENCE</scope>
    <source>
        <strain evidence="3">ChiW13-3771</strain>
    </source>
</reference>
<evidence type="ECO:0000313" key="4">
    <source>
        <dbReference type="Proteomes" id="UP000824201"/>
    </source>
</evidence>
<name>A0A9D1EH49_9FIRM</name>
<evidence type="ECO:0000259" key="2">
    <source>
        <dbReference type="Pfam" id="PF09992"/>
    </source>
</evidence>
<dbReference type="GO" id="GO:0016798">
    <property type="term" value="F:hydrolase activity, acting on glycosyl bonds"/>
    <property type="evidence" value="ECO:0007669"/>
    <property type="project" value="UniProtKB-KW"/>
</dbReference>